<feature type="chain" id="PRO_5013356822" evidence="1">
    <location>
        <begin position="16"/>
        <end position="70"/>
    </location>
</feature>
<evidence type="ECO:0000313" key="3">
    <source>
        <dbReference type="Proteomes" id="UP000001072"/>
    </source>
</evidence>
<name>F4RDK8_MELLP</name>
<dbReference type="Proteomes" id="UP000001072">
    <property type="component" value="Unassembled WGS sequence"/>
</dbReference>
<proteinExistence type="predicted"/>
<dbReference type="GeneID" id="18926811"/>
<reference evidence="3" key="1">
    <citation type="journal article" date="2011" name="Proc. Natl. Acad. Sci. U.S.A.">
        <title>Obligate biotrophy features unraveled by the genomic analysis of rust fungi.</title>
        <authorList>
            <person name="Duplessis S."/>
            <person name="Cuomo C.A."/>
            <person name="Lin Y.-C."/>
            <person name="Aerts A."/>
            <person name="Tisserant E."/>
            <person name="Veneault-Fourrey C."/>
            <person name="Joly D.L."/>
            <person name="Hacquard S."/>
            <person name="Amselem J."/>
            <person name="Cantarel B.L."/>
            <person name="Chiu R."/>
            <person name="Coutinho P.M."/>
            <person name="Feau N."/>
            <person name="Field M."/>
            <person name="Frey P."/>
            <person name="Gelhaye E."/>
            <person name="Goldberg J."/>
            <person name="Grabherr M.G."/>
            <person name="Kodira C.D."/>
            <person name="Kohler A."/>
            <person name="Kuees U."/>
            <person name="Lindquist E.A."/>
            <person name="Lucas S.M."/>
            <person name="Mago R."/>
            <person name="Mauceli E."/>
            <person name="Morin E."/>
            <person name="Murat C."/>
            <person name="Pangilinan J.L."/>
            <person name="Park R."/>
            <person name="Pearson M."/>
            <person name="Quesneville H."/>
            <person name="Rouhier N."/>
            <person name="Sakthikumar S."/>
            <person name="Salamov A.A."/>
            <person name="Schmutz J."/>
            <person name="Selles B."/>
            <person name="Shapiro H."/>
            <person name="Tanguay P."/>
            <person name="Tuskan G.A."/>
            <person name="Henrissat B."/>
            <person name="Van de Peer Y."/>
            <person name="Rouze P."/>
            <person name="Ellis J.G."/>
            <person name="Dodds P.N."/>
            <person name="Schein J.E."/>
            <person name="Zhong S."/>
            <person name="Hamelin R.C."/>
            <person name="Grigoriev I.V."/>
            <person name="Szabo L.J."/>
            <person name="Martin F."/>
        </authorList>
    </citation>
    <scope>NUCLEOTIDE SEQUENCE [LARGE SCALE GENOMIC DNA]</scope>
    <source>
        <strain evidence="3">98AG31 / pathotype 3-4-7</strain>
    </source>
</reference>
<organism evidence="3">
    <name type="scientific">Melampsora larici-populina (strain 98AG31 / pathotype 3-4-7)</name>
    <name type="common">Poplar leaf rust fungus</name>
    <dbReference type="NCBI Taxonomy" id="747676"/>
    <lineage>
        <taxon>Eukaryota</taxon>
        <taxon>Fungi</taxon>
        <taxon>Dikarya</taxon>
        <taxon>Basidiomycota</taxon>
        <taxon>Pucciniomycotina</taxon>
        <taxon>Pucciniomycetes</taxon>
        <taxon>Pucciniales</taxon>
        <taxon>Melampsoraceae</taxon>
        <taxon>Melampsora</taxon>
    </lineage>
</organism>
<keyword evidence="3" id="KW-1185">Reference proteome</keyword>
<dbReference type="InParanoid" id="F4RDK8"/>
<dbReference type="HOGENOM" id="CLU_2758298_0_0_1"/>
<dbReference type="VEuPathDB" id="FungiDB:MELLADRAFT_124524"/>
<dbReference type="AlphaFoldDB" id="F4RDK8"/>
<evidence type="ECO:0000313" key="2">
    <source>
        <dbReference type="EMBL" id="EGG09592.1"/>
    </source>
</evidence>
<gene>
    <name evidence="2" type="ORF">MELLADRAFT_124524</name>
</gene>
<keyword evidence="1" id="KW-0732">Signal</keyword>
<sequence>MALSIVAAIFMASLSFNQFFGSMDTEILPADKASHNIRPARYEPLYFRILIVGRASTTCPGAIGHYEAYS</sequence>
<dbReference type="KEGG" id="mlr:MELLADRAFT_124524"/>
<protein>
    <submittedName>
        <fullName evidence="2">Secreted protein</fullName>
    </submittedName>
</protein>
<dbReference type="RefSeq" id="XP_007407319.1">
    <property type="nucleotide sequence ID" value="XM_007407257.1"/>
</dbReference>
<accession>F4RDK8</accession>
<feature type="signal peptide" evidence="1">
    <location>
        <begin position="1"/>
        <end position="15"/>
    </location>
</feature>
<evidence type="ECO:0000256" key="1">
    <source>
        <dbReference type="SAM" id="SignalP"/>
    </source>
</evidence>
<dbReference type="EMBL" id="GL883097">
    <property type="protein sequence ID" value="EGG09592.1"/>
    <property type="molecule type" value="Genomic_DNA"/>
</dbReference>